<sequence>EVWSHANDESCKFRQFGWRCTTTESAYSTRTLIGNWSEHRYDLSLLRETRPILSPYAHNFQTTSREAHTFPGHQPELDNAVTKAAYNSFETESRATFIQTEAGQE</sequence>
<dbReference type="RefSeq" id="XP_014680273.1">
    <property type="nucleotide sequence ID" value="XM_014824787.1"/>
</dbReference>
<name>A0ABM1F752_PRICU</name>
<feature type="non-terminal residue" evidence="2">
    <location>
        <position position="1"/>
    </location>
</feature>
<keyword evidence="1" id="KW-1185">Reference proteome</keyword>
<gene>
    <name evidence="2" type="primary">LOC106820254</name>
</gene>
<evidence type="ECO:0000313" key="2">
    <source>
        <dbReference type="RefSeq" id="XP_014680273.1"/>
    </source>
</evidence>
<protein>
    <submittedName>
        <fullName evidence="2">UPF0686 protein C11orf1 homolog</fullName>
    </submittedName>
</protein>
<proteinExistence type="predicted"/>
<dbReference type="GeneID" id="106820254"/>
<accession>A0ABM1F752</accession>
<reference evidence="2" key="1">
    <citation type="submission" date="2025-08" db="UniProtKB">
        <authorList>
            <consortium name="RefSeq"/>
        </authorList>
    </citation>
    <scope>IDENTIFICATION</scope>
</reference>
<organism evidence="1 2">
    <name type="scientific">Priapulus caudatus</name>
    <name type="common">Priapulid worm</name>
    <dbReference type="NCBI Taxonomy" id="37621"/>
    <lineage>
        <taxon>Eukaryota</taxon>
        <taxon>Metazoa</taxon>
        <taxon>Ecdysozoa</taxon>
        <taxon>Scalidophora</taxon>
        <taxon>Priapulida</taxon>
        <taxon>Priapulimorpha</taxon>
        <taxon>Priapulimorphida</taxon>
        <taxon>Priapulidae</taxon>
        <taxon>Priapulus</taxon>
    </lineage>
</organism>
<evidence type="ECO:0000313" key="1">
    <source>
        <dbReference type="Proteomes" id="UP000695022"/>
    </source>
</evidence>
<dbReference type="Proteomes" id="UP000695022">
    <property type="component" value="Unplaced"/>
</dbReference>
<dbReference type="Pfam" id="PF06608">
    <property type="entry name" value="CFAP68"/>
    <property type="match status" value="1"/>
</dbReference>
<dbReference type="InterPro" id="IPR009524">
    <property type="entry name" value="CFAP68"/>
</dbReference>